<dbReference type="GO" id="GO:0050626">
    <property type="term" value="F:trimethylamine-N-oxide reductase (cytochrome c) activity"/>
    <property type="evidence" value="ECO:0007669"/>
    <property type="project" value="UniProtKB-EC"/>
</dbReference>
<feature type="signal peptide" evidence="4">
    <location>
        <begin position="1"/>
        <end position="20"/>
    </location>
</feature>
<evidence type="ECO:0000256" key="3">
    <source>
        <dbReference type="ARBA" id="ARBA00023002"/>
    </source>
</evidence>
<comment type="cofactor">
    <cofactor evidence="1">
        <name>Mo-bis(molybdopterin guanine dinucleotide)</name>
        <dbReference type="ChEBI" id="CHEBI:60539"/>
    </cofactor>
</comment>
<dbReference type="Gene3D" id="3.40.50.740">
    <property type="match status" value="1"/>
</dbReference>
<dbReference type="Pfam" id="PF00384">
    <property type="entry name" value="Molybdopterin"/>
    <property type="match status" value="1"/>
</dbReference>
<sequence>MSYSRRNFLKGLALSSTACASLKADELLSPVQKVAHASNFGPFYALTQDGKIIDILPHPMDKRPTAMTKMWLDRVYSPTRIKYPCVRKSYLEGKEGHEKLRGKEEFVRVSWDKALELVANKIKETPKENIYNATYIGWSHPGGIHSCPSLCGRFFNVAKRGAIGTAGEYSNGVAGAVNVDIIGDVEAYSLQTTHEQILENTKTYVMWGSRSF</sequence>
<keyword evidence="4" id="KW-0732">Signal</keyword>
<dbReference type="Pfam" id="PF18364">
    <property type="entry name" value="Molybdopterin_N"/>
    <property type="match status" value="1"/>
</dbReference>
<proteinExistence type="predicted"/>
<feature type="domain" description="Molybdopterin oxidoreductase" evidence="5">
    <location>
        <begin position="80"/>
        <end position="209"/>
    </location>
</feature>
<gene>
    <name evidence="7" type="primary">dorA_1</name>
    <name evidence="7" type="ORF">ERS686654_01531</name>
</gene>
<dbReference type="GO" id="GO:0030151">
    <property type="term" value="F:molybdenum ion binding"/>
    <property type="evidence" value="ECO:0007669"/>
    <property type="project" value="TreeGrafter"/>
</dbReference>
<evidence type="ECO:0000256" key="2">
    <source>
        <dbReference type="ARBA" id="ARBA00022505"/>
    </source>
</evidence>
<dbReference type="GO" id="GO:0009055">
    <property type="term" value="F:electron transfer activity"/>
    <property type="evidence" value="ECO:0007669"/>
    <property type="project" value="TreeGrafter"/>
</dbReference>
<evidence type="ECO:0000313" key="8">
    <source>
        <dbReference type="Proteomes" id="UP000052237"/>
    </source>
</evidence>
<evidence type="ECO:0000259" key="5">
    <source>
        <dbReference type="Pfam" id="PF00384"/>
    </source>
</evidence>
<dbReference type="EC" id="1.7.2.3" evidence="7"/>
<reference evidence="7 8" key="1">
    <citation type="submission" date="2015-11" db="EMBL/GenBank/DDBJ databases">
        <authorList>
            <consortium name="Pathogen Informatics"/>
        </authorList>
    </citation>
    <scope>NUCLEOTIDE SEQUENCE [LARGE SCALE GENOMIC DNA]</scope>
    <source>
        <strain evidence="7 8">006A-0059</strain>
    </source>
</reference>
<name>A0A0S4SDC4_CAMHY</name>
<keyword evidence="8" id="KW-1185">Reference proteome</keyword>
<accession>A0A0S4SDC4</accession>
<keyword evidence="3 7" id="KW-0560">Oxidoreductase</keyword>
<dbReference type="GO" id="GO:0030288">
    <property type="term" value="C:outer membrane-bounded periplasmic space"/>
    <property type="evidence" value="ECO:0007669"/>
    <property type="project" value="TreeGrafter"/>
</dbReference>
<evidence type="ECO:0000313" key="7">
    <source>
        <dbReference type="EMBL" id="CUU84438.1"/>
    </source>
</evidence>
<comment type="caution">
    <text evidence="7">The sequence shown here is derived from an EMBL/GenBank/DDBJ whole genome shotgun (WGS) entry which is preliminary data.</text>
</comment>
<protein>
    <submittedName>
        <fullName evidence="7">Trimethylamine-N-oxide reductase 2</fullName>
        <ecNumber evidence="7">1.7.2.3</ecNumber>
    </submittedName>
</protein>
<dbReference type="GO" id="GO:0009061">
    <property type="term" value="P:anaerobic respiration"/>
    <property type="evidence" value="ECO:0007669"/>
    <property type="project" value="TreeGrafter"/>
</dbReference>
<dbReference type="InterPro" id="IPR006656">
    <property type="entry name" value="Mopterin_OxRdtase"/>
</dbReference>
<keyword evidence="2" id="KW-0500">Molybdenum</keyword>
<dbReference type="PANTHER" id="PTHR43742:SF10">
    <property type="entry name" value="TRIMETHYLAMINE-N-OXIDE REDUCTASE 2"/>
    <property type="match status" value="1"/>
</dbReference>
<dbReference type="SUPFAM" id="SSF53706">
    <property type="entry name" value="Formate dehydrogenase/DMSO reductase, domains 1-3"/>
    <property type="match status" value="1"/>
</dbReference>
<feature type="domain" description="Molybdopterin oxidoreductase N-terminal" evidence="6">
    <location>
        <begin position="36"/>
        <end position="76"/>
    </location>
</feature>
<feature type="chain" id="PRO_5006627053" evidence="4">
    <location>
        <begin position="21"/>
        <end position="212"/>
    </location>
</feature>
<organism evidence="7 8">
    <name type="scientific">Campylobacter hyointestinalis subsp. hyointestinalis</name>
    <dbReference type="NCBI Taxonomy" id="91352"/>
    <lineage>
        <taxon>Bacteria</taxon>
        <taxon>Pseudomonadati</taxon>
        <taxon>Campylobacterota</taxon>
        <taxon>Epsilonproteobacteria</taxon>
        <taxon>Campylobacterales</taxon>
        <taxon>Campylobacteraceae</taxon>
        <taxon>Campylobacter</taxon>
    </lineage>
</organism>
<dbReference type="Proteomes" id="UP000052237">
    <property type="component" value="Unassembled WGS sequence"/>
</dbReference>
<evidence type="ECO:0000256" key="4">
    <source>
        <dbReference type="SAM" id="SignalP"/>
    </source>
</evidence>
<dbReference type="InterPro" id="IPR006311">
    <property type="entry name" value="TAT_signal"/>
</dbReference>
<evidence type="ECO:0000256" key="1">
    <source>
        <dbReference type="ARBA" id="ARBA00001942"/>
    </source>
</evidence>
<dbReference type="PROSITE" id="PS51318">
    <property type="entry name" value="TAT"/>
    <property type="match status" value="1"/>
</dbReference>
<dbReference type="AlphaFoldDB" id="A0A0S4SDC4"/>
<evidence type="ECO:0000259" key="6">
    <source>
        <dbReference type="Pfam" id="PF18364"/>
    </source>
</evidence>
<dbReference type="PANTHER" id="PTHR43742">
    <property type="entry name" value="TRIMETHYLAMINE-N-OXIDE REDUCTASE"/>
    <property type="match status" value="1"/>
</dbReference>
<dbReference type="InterPro" id="IPR050612">
    <property type="entry name" value="Prok_Mopterin_Oxidored"/>
</dbReference>
<dbReference type="InterPro" id="IPR041460">
    <property type="entry name" value="Molybdopterin_N"/>
</dbReference>
<dbReference type="EMBL" id="FAVB01000003">
    <property type="protein sequence ID" value="CUU84438.1"/>
    <property type="molecule type" value="Genomic_DNA"/>
</dbReference>